<evidence type="ECO:0000256" key="3">
    <source>
        <dbReference type="ARBA" id="ARBA00022801"/>
    </source>
</evidence>
<dbReference type="InterPro" id="IPR017853">
    <property type="entry name" value="GH"/>
</dbReference>
<dbReference type="GO" id="GO:0009277">
    <property type="term" value="C:fungal-type cell wall"/>
    <property type="evidence" value="ECO:0007669"/>
    <property type="project" value="TreeGrafter"/>
</dbReference>
<dbReference type="GO" id="GO:0005576">
    <property type="term" value="C:extracellular region"/>
    <property type="evidence" value="ECO:0007669"/>
    <property type="project" value="TreeGrafter"/>
</dbReference>
<dbReference type="InterPro" id="IPR050732">
    <property type="entry name" value="Beta-glucan_modifiers"/>
</dbReference>
<reference evidence="4 5" key="1">
    <citation type="journal article" date="2019" name="Mol. Biol. Evol.">
        <title>Blast fungal genomes show frequent chromosomal changes, gene gains and losses, and effector gene turnover.</title>
        <authorList>
            <person name="Gomez Luciano L.B."/>
            <person name="Jason Tsai I."/>
            <person name="Chuma I."/>
            <person name="Tosa Y."/>
            <person name="Chen Y.H."/>
            <person name="Li J.Y."/>
            <person name="Li M.Y."/>
            <person name="Jade Lu M.Y."/>
            <person name="Nakayashiki H."/>
            <person name="Li W.H."/>
        </authorList>
    </citation>
    <scope>NUCLEOTIDE SEQUENCE [LARGE SCALE GENOMIC DNA]</scope>
    <source>
        <strain evidence="4">MZ5-1-6</strain>
    </source>
</reference>
<protein>
    <submittedName>
        <fullName evidence="4">Uncharacterized protein</fullName>
    </submittedName>
</protein>
<evidence type="ECO:0000256" key="2">
    <source>
        <dbReference type="ARBA" id="ARBA00008773"/>
    </source>
</evidence>
<dbReference type="PANTHER" id="PTHR16631:SF14">
    <property type="entry name" value="FAMILY 17 GLUCOSIDASE SCW10-RELATED"/>
    <property type="match status" value="1"/>
</dbReference>
<dbReference type="GO" id="GO:0071555">
    <property type="term" value="P:cell wall organization"/>
    <property type="evidence" value="ECO:0007669"/>
    <property type="project" value="TreeGrafter"/>
</dbReference>
<evidence type="ECO:0000313" key="4">
    <source>
        <dbReference type="EMBL" id="QBZ62347.1"/>
    </source>
</evidence>
<evidence type="ECO:0000313" key="5">
    <source>
        <dbReference type="Proteomes" id="UP000294847"/>
    </source>
</evidence>
<dbReference type="EMBL" id="CP034208">
    <property type="protein sequence ID" value="QBZ62347.1"/>
    <property type="molecule type" value="Genomic_DNA"/>
</dbReference>
<keyword evidence="3" id="KW-0378">Hydrolase</keyword>
<comment type="similarity">
    <text evidence="2">Belongs to the glycosyl hydrolase 17 family.</text>
</comment>
<accession>A0A4P7NJT7</accession>
<dbReference type="Gene3D" id="3.20.20.80">
    <property type="entry name" value="Glycosidases"/>
    <property type="match status" value="1"/>
</dbReference>
<dbReference type="SUPFAM" id="SSF51445">
    <property type="entry name" value="(Trans)glycosidases"/>
    <property type="match status" value="1"/>
</dbReference>
<dbReference type="PANTHER" id="PTHR16631">
    <property type="entry name" value="GLUCAN 1,3-BETA-GLUCOSIDASE"/>
    <property type="match status" value="1"/>
</dbReference>
<dbReference type="GO" id="GO:0042973">
    <property type="term" value="F:glucan endo-1,3-beta-D-glucosidase activity"/>
    <property type="evidence" value="ECO:0007669"/>
    <property type="project" value="TreeGrafter"/>
</dbReference>
<organism evidence="4 5">
    <name type="scientific">Pyricularia oryzae</name>
    <name type="common">Rice blast fungus</name>
    <name type="synonym">Magnaporthe oryzae</name>
    <dbReference type="NCBI Taxonomy" id="318829"/>
    <lineage>
        <taxon>Eukaryota</taxon>
        <taxon>Fungi</taxon>
        <taxon>Dikarya</taxon>
        <taxon>Ascomycota</taxon>
        <taxon>Pezizomycotina</taxon>
        <taxon>Sordariomycetes</taxon>
        <taxon>Sordariomycetidae</taxon>
        <taxon>Magnaporthales</taxon>
        <taxon>Pyriculariaceae</taxon>
        <taxon>Pyricularia</taxon>
    </lineage>
</organism>
<comment type="subcellular location">
    <subcellularLocation>
        <location evidence="1">Cell envelope</location>
    </subcellularLocation>
</comment>
<evidence type="ECO:0000256" key="1">
    <source>
        <dbReference type="ARBA" id="ARBA00004196"/>
    </source>
</evidence>
<dbReference type="Proteomes" id="UP000294847">
    <property type="component" value="Chromosome 5"/>
</dbReference>
<proteinExistence type="inferred from homology"/>
<dbReference type="AlphaFoldDB" id="A0A4P7NJT7"/>
<dbReference type="GO" id="GO:0009986">
    <property type="term" value="C:cell surface"/>
    <property type="evidence" value="ECO:0007669"/>
    <property type="project" value="TreeGrafter"/>
</dbReference>
<sequence>MRIGLFSAALVSLLGLTAGLPTEASQDRNVTQVSDMSPEEVSDYNQKQASIAAVYPRLVHGSQFSRRFEFLSLFKKPKPGISYSAIRDEGGCKTADEIAKDVAKFTKSYSFIRLYSADCDQVKNTLAAAKKHDMQLMLGTRPKFPVADEIKAIADQVKGDWSIVDTIAIGNEYMLELNLDPKNKASAGQILAKLAEGREALKKVGYHPDKVKHAKVVLNEVWWHALENPALCDESDYCTVNFHPYFDQDHGTEKAGQFMLDMVKKMRDTFKKNKRIHITETGWPTRDGDAARNPGSPLHGRASVANQKRVLKDIKEKLGGKPGELILMSPNNDKWKAAGAPDDHVEKNWGIVE</sequence>
<name>A0A4P7NJT7_PYROR</name>
<dbReference type="VEuPathDB" id="FungiDB:M_BR32_EuGene_00027031"/>
<dbReference type="SMR" id="A0A4P7NJT7"/>
<dbReference type="OMA" id="NIHPYFA"/>
<gene>
    <name evidence="4" type="ORF">PoMZ_11226</name>
</gene>